<dbReference type="EMBL" id="LR796562">
    <property type="protein sequence ID" value="CAB4152178.1"/>
    <property type="molecule type" value="Genomic_DNA"/>
</dbReference>
<name>A0A6J5N0C5_9CAUD</name>
<proteinExistence type="predicted"/>
<protein>
    <submittedName>
        <fullName evidence="1">Uncharacterized protein</fullName>
    </submittedName>
</protein>
<evidence type="ECO:0000313" key="1">
    <source>
        <dbReference type="EMBL" id="CAB4152178.1"/>
    </source>
</evidence>
<gene>
    <name evidence="1" type="ORF">UFOVP585_58</name>
</gene>
<reference evidence="1" key="1">
    <citation type="submission" date="2020-04" db="EMBL/GenBank/DDBJ databases">
        <authorList>
            <person name="Chiriac C."/>
            <person name="Salcher M."/>
            <person name="Ghai R."/>
            <person name="Kavagutti S V."/>
        </authorList>
    </citation>
    <scope>NUCLEOTIDE SEQUENCE</scope>
</reference>
<organism evidence="1">
    <name type="scientific">uncultured Caudovirales phage</name>
    <dbReference type="NCBI Taxonomy" id="2100421"/>
    <lineage>
        <taxon>Viruses</taxon>
        <taxon>Duplodnaviria</taxon>
        <taxon>Heunggongvirae</taxon>
        <taxon>Uroviricota</taxon>
        <taxon>Caudoviricetes</taxon>
        <taxon>Peduoviridae</taxon>
        <taxon>Maltschvirus</taxon>
        <taxon>Maltschvirus maltsch</taxon>
    </lineage>
</organism>
<accession>A0A6J5N0C5</accession>
<sequence length="93" mass="10227">MIPRIITKGGTMKKSLTEKVIYKPNLKVTVTVTNKPVFDDDGDVAVGYDRTVSISIKAGFESAKLAFVTDEDIEKFIETVEFGDPQQALELSS</sequence>